<keyword evidence="3" id="KW-1185">Reference proteome</keyword>
<comment type="caution">
    <text evidence="2">The sequence shown here is derived from an EMBL/GenBank/DDBJ whole genome shotgun (WGS) entry which is preliminary data.</text>
</comment>
<accession>A0A1C0Z0X3</accession>
<dbReference type="InterPro" id="IPR001279">
    <property type="entry name" value="Metallo-B-lactamas"/>
</dbReference>
<dbReference type="PANTHER" id="PTHR23131">
    <property type="entry name" value="ENDORIBONUCLEASE LACTB2"/>
    <property type="match status" value="1"/>
</dbReference>
<dbReference type="RefSeq" id="WP_066462044.1">
    <property type="nucleotide sequence ID" value="NZ_MATO01000012.1"/>
</dbReference>
<protein>
    <recommendedName>
        <fullName evidence="1">Metallo-beta-lactamase domain-containing protein</fullName>
    </recommendedName>
</protein>
<dbReference type="SUPFAM" id="SSF56281">
    <property type="entry name" value="Metallo-hydrolase/oxidoreductase"/>
    <property type="match status" value="1"/>
</dbReference>
<reference evidence="2 3" key="1">
    <citation type="submission" date="2016-07" db="EMBL/GenBank/DDBJ databases">
        <title>Caryophanon latum genome sequencing.</title>
        <authorList>
            <person name="Verma A."/>
            <person name="Pal Y."/>
            <person name="Krishnamurthi S."/>
        </authorList>
    </citation>
    <scope>NUCLEOTIDE SEQUENCE [LARGE SCALE GENOMIC DNA]</scope>
    <source>
        <strain evidence="2 3">DSM 14151</strain>
    </source>
</reference>
<dbReference type="SMART" id="SM00849">
    <property type="entry name" value="Lactamase_B"/>
    <property type="match status" value="1"/>
</dbReference>
<dbReference type="Pfam" id="PF00753">
    <property type="entry name" value="Lactamase_B"/>
    <property type="match status" value="1"/>
</dbReference>
<evidence type="ECO:0000259" key="1">
    <source>
        <dbReference type="SMART" id="SM00849"/>
    </source>
</evidence>
<dbReference type="InterPro" id="IPR050662">
    <property type="entry name" value="Sec-metab_biosynth-thioest"/>
</dbReference>
<organism evidence="2 3">
    <name type="scientific">Caryophanon latum</name>
    <dbReference type="NCBI Taxonomy" id="33977"/>
    <lineage>
        <taxon>Bacteria</taxon>
        <taxon>Bacillati</taxon>
        <taxon>Bacillota</taxon>
        <taxon>Bacilli</taxon>
        <taxon>Bacillales</taxon>
        <taxon>Caryophanaceae</taxon>
        <taxon>Caryophanon</taxon>
    </lineage>
</organism>
<dbReference type="EMBL" id="MATO01000012">
    <property type="protein sequence ID" value="OCS93094.1"/>
    <property type="molecule type" value="Genomic_DNA"/>
</dbReference>
<dbReference type="OrthoDB" id="235784at2"/>
<dbReference type="PANTHER" id="PTHR23131:SF4">
    <property type="entry name" value="METALLO-BETA-LACTAMASE SUPERFAMILY POTEIN"/>
    <property type="match status" value="1"/>
</dbReference>
<dbReference type="Gene3D" id="3.60.15.10">
    <property type="entry name" value="Ribonuclease Z/Hydroxyacylglutathione hydrolase-like"/>
    <property type="match status" value="1"/>
</dbReference>
<dbReference type="AlphaFoldDB" id="A0A1C0Z0X3"/>
<proteinExistence type="predicted"/>
<name>A0A1C0Z0X3_9BACL</name>
<evidence type="ECO:0000313" key="3">
    <source>
        <dbReference type="Proteomes" id="UP000093482"/>
    </source>
</evidence>
<dbReference type="InterPro" id="IPR036866">
    <property type="entry name" value="RibonucZ/Hydroxyglut_hydro"/>
</dbReference>
<dbReference type="Proteomes" id="UP000093482">
    <property type="component" value="Unassembled WGS sequence"/>
</dbReference>
<feature type="domain" description="Metallo-beta-lactamase" evidence="1">
    <location>
        <begin position="24"/>
        <end position="229"/>
    </location>
</feature>
<evidence type="ECO:0000313" key="2">
    <source>
        <dbReference type="EMBL" id="OCS93094.1"/>
    </source>
</evidence>
<sequence>MQAIDAITANITRVQLPLPYDLMSMNSYIFEGKNGITIVDTGDSMPEAKEVWQRAIGNRRVERIVITHGHTDHLGCANWLRELYDAPVYMHEKTVHRVERLKAGLAAGRYVNPTDEVFALYGVHVELPNIEVTIDYRNYVVEPDVVFNEHTGIMLGDVHYDVLFTPGHSEDHVCFYNEAEQVLVVGDHLLEVLNPVILPTLQFLNPIEPYLSSFDMIEQLNVRHVLTGHLALVSDLKPRIQRLRTHYHKRILQTFDAVKNGNTTLHDVTAFVYAGKEGRLGHSMYAQTVAMLHYLAAIDKISIHGETPNRTFALPSFE</sequence>
<gene>
    <name evidence="2" type="ORF">A6K76_00990</name>
</gene>